<protein>
    <recommendedName>
        <fullName evidence="14">Voltage-gated purine nucleotide uniporter SLC17A9</fullName>
    </recommendedName>
    <alternativeName>
        <fullName evidence="16">Solute carrier family 17 member 9</fullName>
    </alternativeName>
    <alternativeName>
        <fullName evidence="15">Vesicular nucleotide transporter</fullName>
    </alternativeName>
</protein>
<dbReference type="OrthoDB" id="2985014at2759"/>
<evidence type="ECO:0000256" key="9">
    <source>
        <dbReference type="ARBA" id="ARBA00024185"/>
    </source>
</evidence>
<dbReference type="InterPro" id="IPR013144">
    <property type="entry name" value="CRA_dom"/>
</dbReference>
<dbReference type="InterPro" id="IPR020846">
    <property type="entry name" value="MFS_dom"/>
</dbReference>
<evidence type="ECO:0000256" key="14">
    <source>
        <dbReference type="ARBA" id="ARBA00074107"/>
    </source>
</evidence>
<evidence type="ECO:0000313" key="20">
    <source>
        <dbReference type="EMBL" id="KAJ8370702.1"/>
    </source>
</evidence>
<dbReference type="Proteomes" id="UP001152622">
    <property type="component" value="Chromosome 3"/>
</dbReference>
<dbReference type="AlphaFoldDB" id="A0A9Q1G0E9"/>
<dbReference type="InterPro" id="IPR036259">
    <property type="entry name" value="MFS_trans_sf"/>
</dbReference>
<dbReference type="SMART" id="SM00667">
    <property type="entry name" value="LisH"/>
    <property type="match status" value="1"/>
</dbReference>
<organism evidence="20 21">
    <name type="scientific">Synaphobranchus kaupii</name>
    <name type="common">Kaup's arrowtooth eel</name>
    <dbReference type="NCBI Taxonomy" id="118154"/>
    <lineage>
        <taxon>Eukaryota</taxon>
        <taxon>Metazoa</taxon>
        <taxon>Chordata</taxon>
        <taxon>Craniata</taxon>
        <taxon>Vertebrata</taxon>
        <taxon>Euteleostomi</taxon>
        <taxon>Actinopterygii</taxon>
        <taxon>Neopterygii</taxon>
        <taxon>Teleostei</taxon>
        <taxon>Anguilliformes</taxon>
        <taxon>Synaphobranchidae</taxon>
        <taxon>Synaphobranchus</taxon>
    </lineage>
</organism>
<name>A0A9Q1G0E9_SYNKA</name>
<feature type="transmembrane region" description="Helical" evidence="17">
    <location>
        <begin position="489"/>
        <end position="510"/>
    </location>
</feature>
<keyword evidence="6 17" id="KW-0472">Membrane</keyword>
<sequence length="690" mass="76584">MVADRTTGISCRSTSVSMTAISSVRSCERGGPSKSQPDGLDCCGKEKQAQKKKKTKYFFRLFIMSYAEKPEDITKDEWMDKLNNVHIQRADMNRLIMNYLVTEGFKEAAEKFRMESGIEPSVDLDSLDERIKIREMILKGQIQEAIALINSLHPELLDTNRYLYFHLQQQHLIELIRLRETEAALEFAQTQLAEQGEESRECLTEMERTLALLAFDNPEESPFGDLLNMMQRQKNPNLDLANLKDNPPDNFGTLGSQKKWAESNSNWSRPVARIWTVVLLLGTCLLYCARVAMPICAVTMAEKFKWSKSETGMVLGSFFWGYCFTQVLGGYVSDRVGGEKVLLLAAAAWGAMTAFTPILARFCSRPIVCMTLARFLMGLLQGVHYPSLASLCSQKVIESERGFLMSTVGSGSYLGTLVIGGIGSLMLDIYGWESVFYVSGLLSVLWAYCMWKYLLKGEGPIITLESLGSAGAQSKLSKRHWLRLFKQPAVCAVIITHLCTASTFFTLLSWLPTFFKDTFPDAKGWVFNVIPWFVAIPSSLFSGCLSDHLIAQGFDTASVRKLMQFFSMGVSSIFTLSLCGTTTFTTAVAFVSATMGLTTFSHSGVSLNVQDLAPTCAGSLFGVMNTCGAFTGVIMVYFSGYLIEATGSWASVFALISVVNLLGLGTFLLFAEARRVDIEVVKSKYHNIHI</sequence>
<dbReference type="Gene3D" id="1.20.1250.20">
    <property type="entry name" value="MFS general substrate transporter like domains"/>
    <property type="match status" value="2"/>
</dbReference>
<evidence type="ECO:0000256" key="6">
    <source>
        <dbReference type="ARBA" id="ARBA00023136"/>
    </source>
</evidence>
<feature type="transmembrane region" description="Helical" evidence="17">
    <location>
        <begin position="621"/>
        <end position="643"/>
    </location>
</feature>
<feature type="transmembrane region" description="Helical" evidence="17">
    <location>
        <begin position="312"/>
        <end position="329"/>
    </location>
</feature>
<evidence type="ECO:0000259" key="18">
    <source>
        <dbReference type="PROSITE" id="PS50850"/>
    </source>
</evidence>
<dbReference type="Pfam" id="PF07690">
    <property type="entry name" value="MFS_1"/>
    <property type="match status" value="1"/>
</dbReference>
<feature type="transmembrane region" description="Helical" evidence="17">
    <location>
        <begin position="341"/>
        <end position="360"/>
    </location>
</feature>
<dbReference type="EMBL" id="JAINUF010000003">
    <property type="protein sequence ID" value="KAJ8370702.1"/>
    <property type="molecule type" value="Genomic_DNA"/>
</dbReference>
<keyword evidence="8" id="KW-0968">Cytoplasmic vesicle</keyword>
<dbReference type="GO" id="GO:0005765">
    <property type="term" value="C:lysosomal membrane"/>
    <property type="evidence" value="ECO:0007669"/>
    <property type="project" value="UniProtKB-SubCell"/>
</dbReference>
<evidence type="ECO:0000256" key="13">
    <source>
        <dbReference type="ARBA" id="ARBA00056522"/>
    </source>
</evidence>
<comment type="catalytic activity">
    <reaction evidence="11">
        <text>ATP(in) = ATP(out)</text>
        <dbReference type="Rhea" id="RHEA:75687"/>
        <dbReference type="ChEBI" id="CHEBI:30616"/>
    </reaction>
</comment>
<dbReference type="GO" id="GO:0042584">
    <property type="term" value="C:chromaffin granule membrane"/>
    <property type="evidence" value="ECO:0007669"/>
    <property type="project" value="UniProtKB-SubCell"/>
</dbReference>
<dbReference type="InterPro" id="IPR050382">
    <property type="entry name" value="MFS_Na/Anion_cotransporter"/>
</dbReference>
<comment type="catalytic activity">
    <reaction evidence="10">
        <text>GTP(in) = GTP(out)</text>
        <dbReference type="Rhea" id="RHEA:75787"/>
        <dbReference type="ChEBI" id="CHEBI:37565"/>
    </reaction>
</comment>
<evidence type="ECO:0000256" key="5">
    <source>
        <dbReference type="ARBA" id="ARBA00022989"/>
    </source>
</evidence>
<feature type="domain" description="CTLH" evidence="19">
    <location>
        <begin position="126"/>
        <end position="183"/>
    </location>
</feature>
<dbReference type="Pfam" id="PF08513">
    <property type="entry name" value="LisH"/>
    <property type="match status" value="1"/>
</dbReference>
<comment type="caution">
    <text evidence="20">The sequence shown here is derived from an EMBL/GenBank/DDBJ whole genome shotgun (WGS) entry which is preliminary data.</text>
</comment>
<evidence type="ECO:0000313" key="21">
    <source>
        <dbReference type="Proteomes" id="UP001152622"/>
    </source>
</evidence>
<dbReference type="SUPFAM" id="SSF103473">
    <property type="entry name" value="MFS general substrate transporter"/>
    <property type="match status" value="1"/>
</dbReference>
<keyword evidence="5 17" id="KW-1133">Transmembrane helix</keyword>
<dbReference type="InterPro" id="IPR024964">
    <property type="entry name" value="CTLH/CRA"/>
</dbReference>
<gene>
    <name evidence="20" type="ORF">SKAU_G00107300</name>
</gene>
<evidence type="ECO:0000256" key="10">
    <source>
        <dbReference type="ARBA" id="ARBA00036284"/>
    </source>
</evidence>
<keyword evidence="3" id="KW-0813">Transport</keyword>
<dbReference type="GO" id="GO:0072530">
    <property type="term" value="P:purine-containing compound transmembrane transport"/>
    <property type="evidence" value="ECO:0007669"/>
    <property type="project" value="UniProtKB-ARBA"/>
</dbReference>
<dbReference type="InterPro" id="IPR011701">
    <property type="entry name" value="MFS"/>
</dbReference>
<feature type="transmembrane region" description="Helical" evidence="17">
    <location>
        <begin position="649"/>
        <end position="670"/>
    </location>
</feature>
<dbReference type="PROSITE" id="PS50850">
    <property type="entry name" value="MFS"/>
    <property type="match status" value="1"/>
</dbReference>
<dbReference type="CDD" id="cd17380">
    <property type="entry name" value="MFS_SLC17A9_like"/>
    <property type="match status" value="1"/>
</dbReference>
<dbReference type="InterPro" id="IPR044777">
    <property type="entry name" value="SLC17A9-like"/>
</dbReference>
<feature type="transmembrane region" description="Helical" evidence="17">
    <location>
        <begin position="403"/>
        <end position="423"/>
    </location>
</feature>
<evidence type="ECO:0000256" key="11">
    <source>
        <dbReference type="ARBA" id="ARBA00044897"/>
    </source>
</evidence>
<feature type="transmembrane region" description="Helical" evidence="17">
    <location>
        <begin position="274"/>
        <end position="300"/>
    </location>
</feature>
<evidence type="ECO:0000256" key="4">
    <source>
        <dbReference type="ARBA" id="ARBA00022692"/>
    </source>
</evidence>
<dbReference type="SMART" id="SM00757">
    <property type="entry name" value="CRA"/>
    <property type="match status" value="1"/>
</dbReference>
<dbReference type="PROSITE" id="PS00217">
    <property type="entry name" value="SUGAR_TRANSPORT_2"/>
    <property type="match status" value="1"/>
</dbReference>
<evidence type="ECO:0000256" key="1">
    <source>
        <dbReference type="ARBA" id="ARBA00004155"/>
    </source>
</evidence>
<feature type="transmembrane region" description="Helical" evidence="17">
    <location>
        <begin position="562"/>
        <end position="584"/>
    </location>
</feature>
<dbReference type="FunFam" id="1.20.1250.20:FF:000150">
    <property type="entry name" value="Solute carrier family 17 member 9"/>
    <property type="match status" value="1"/>
</dbReference>
<dbReference type="PROSITE" id="PS50896">
    <property type="entry name" value="LISH"/>
    <property type="match status" value="1"/>
</dbReference>
<comment type="subcellular location">
    <subcellularLocation>
        <location evidence="9">Cytoplasmic vesicle</location>
        <location evidence="9">Secretory vesicle</location>
        <location evidence="9">Chromaffin granule membrane</location>
        <topology evidence="9">Multi-pass membrane protein</topology>
    </subcellularLocation>
    <subcellularLocation>
        <location evidence="1">Lysosome membrane</location>
        <topology evidence="1">Multi-pass membrane protein</topology>
    </subcellularLocation>
</comment>
<dbReference type="GO" id="GO:0160042">
    <property type="term" value="F:purine nucleotide uniporter activity"/>
    <property type="evidence" value="ECO:0007669"/>
    <property type="project" value="UniProtKB-ARBA"/>
</dbReference>
<dbReference type="InterPro" id="IPR006594">
    <property type="entry name" value="LisH"/>
</dbReference>
<comment type="catalytic activity">
    <reaction evidence="12">
        <text>ADP(in) = ADP(out)</text>
        <dbReference type="Rhea" id="RHEA:75783"/>
        <dbReference type="ChEBI" id="CHEBI:456216"/>
    </reaction>
</comment>
<dbReference type="GO" id="GO:1904669">
    <property type="term" value="P:ATP export"/>
    <property type="evidence" value="ECO:0007669"/>
    <property type="project" value="UniProtKB-ARBA"/>
</dbReference>
<feature type="domain" description="Major facilitator superfamily (MFS) profile" evidence="18">
    <location>
        <begin position="275"/>
        <end position="675"/>
    </location>
</feature>
<evidence type="ECO:0000256" key="16">
    <source>
        <dbReference type="ARBA" id="ARBA00079853"/>
    </source>
</evidence>
<dbReference type="FunFam" id="1.20.1250.20:FF:000059">
    <property type="entry name" value="Solute carrier family 17 member 9"/>
    <property type="match status" value="1"/>
</dbReference>
<evidence type="ECO:0000256" key="15">
    <source>
        <dbReference type="ARBA" id="ARBA00079665"/>
    </source>
</evidence>
<keyword evidence="21" id="KW-1185">Reference proteome</keyword>
<keyword evidence="7" id="KW-0458">Lysosome</keyword>
<comment type="similarity">
    <text evidence="2">Belongs to the major facilitator superfamily. Sodium/anion cotransporter family.</text>
</comment>
<evidence type="ECO:0000256" key="7">
    <source>
        <dbReference type="ARBA" id="ARBA00023228"/>
    </source>
</evidence>
<proteinExistence type="inferred from homology"/>
<evidence type="ECO:0000256" key="8">
    <source>
        <dbReference type="ARBA" id="ARBA00023329"/>
    </source>
</evidence>
<feature type="transmembrane region" description="Helical" evidence="17">
    <location>
        <begin position="530"/>
        <end position="550"/>
    </location>
</feature>
<evidence type="ECO:0000256" key="12">
    <source>
        <dbReference type="ARBA" id="ARBA00051849"/>
    </source>
</evidence>
<dbReference type="InterPro" id="IPR006595">
    <property type="entry name" value="CTLH_C"/>
</dbReference>
<evidence type="ECO:0000256" key="2">
    <source>
        <dbReference type="ARBA" id="ARBA00008586"/>
    </source>
</evidence>
<dbReference type="PANTHER" id="PTHR11662">
    <property type="entry name" value="SOLUTE CARRIER FAMILY 17"/>
    <property type="match status" value="1"/>
</dbReference>
<dbReference type="PANTHER" id="PTHR11662:SF279">
    <property type="entry name" value="VOLTAGE-GATED PURINE NUCLEOTIDE UNIPORTER SLC17A9"/>
    <property type="match status" value="1"/>
</dbReference>
<dbReference type="InterPro" id="IPR005829">
    <property type="entry name" value="Sugar_transporter_CS"/>
</dbReference>
<dbReference type="PROSITE" id="PS50897">
    <property type="entry name" value="CTLH"/>
    <property type="match status" value="1"/>
</dbReference>
<evidence type="ECO:0000259" key="19">
    <source>
        <dbReference type="PROSITE" id="PS50897"/>
    </source>
</evidence>
<dbReference type="Pfam" id="PF10607">
    <property type="entry name" value="CTLH"/>
    <property type="match status" value="1"/>
</dbReference>
<accession>A0A9Q1G0E9</accession>
<evidence type="ECO:0000256" key="17">
    <source>
        <dbReference type="SAM" id="Phobius"/>
    </source>
</evidence>
<dbReference type="SMART" id="SM00668">
    <property type="entry name" value="CTLH"/>
    <property type="match status" value="1"/>
</dbReference>
<comment type="function">
    <text evidence="13">Voltage-gated ATP nucleotide uniporter that can also transport the purine nucleotides ADP and GTP. Uses the membrane potential as the driving force to control ATP accumulation in lysosomes and secretory vesicles. By controlling ATP storage in lysosomes, regulates ATP-dependent proteins of these organelles. Also indirectly regulates the exocytosis of ATP through its import into lysosomes in astrocytes and secretory vesicles such as adrenal chromaffin granules, mucin granules and synaptic vesicles.</text>
</comment>
<reference evidence="20" key="1">
    <citation type="journal article" date="2023" name="Science">
        <title>Genome structures resolve the early diversification of teleost fishes.</title>
        <authorList>
            <person name="Parey E."/>
            <person name="Louis A."/>
            <person name="Montfort J."/>
            <person name="Bouchez O."/>
            <person name="Roques C."/>
            <person name="Iampietro C."/>
            <person name="Lluch J."/>
            <person name="Castinel A."/>
            <person name="Donnadieu C."/>
            <person name="Desvignes T."/>
            <person name="Floi Bucao C."/>
            <person name="Jouanno E."/>
            <person name="Wen M."/>
            <person name="Mejri S."/>
            <person name="Dirks R."/>
            <person name="Jansen H."/>
            <person name="Henkel C."/>
            <person name="Chen W.J."/>
            <person name="Zahm M."/>
            <person name="Cabau C."/>
            <person name="Klopp C."/>
            <person name="Thompson A.W."/>
            <person name="Robinson-Rechavi M."/>
            <person name="Braasch I."/>
            <person name="Lecointre G."/>
            <person name="Bobe J."/>
            <person name="Postlethwait J.H."/>
            <person name="Berthelot C."/>
            <person name="Roest Crollius H."/>
            <person name="Guiguen Y."/>
        </authorList>
    </citation>
    <scope>NUCLEOTIDE SEQUENCE</scope>
    <source>
        <strain evidence="20">WJC10195</strain>
    </source>
</reference>
<feature type="transmembrane region" description="Helical" evidence="17">
    <location>
        <begin position="435"/>
        <end position="455"/>
    </location>
</feature>
<keyword evidence="4 17" id="KW-0812">Transmembrane</keyword>
<evidence type="ECO:0000256" key="3">
    <source>
        <dbReference type="ARBA" id="ARBA00022448"/>
    </source>
</evidence>